<dbReference type="InterPro" id="IPR050093">
    <property type="entry name" value="ABC_SmlMolc_Importer"/>
</dbReference>
<dbReference type="AlphaFoldDB" id="A0A918N774"/>
<keyword evidence="2" id="KW-0547">Nucleotide-binding</keyword>
<keyword evidence="1" id="KW-0813">Transport</keyword>
<evidence type="ECO:0000259" key="4">
    <source>
        <dbReference type="PROSITE" id="PS50893"/>
    </source>
</evidence>
<organism evidence="5 6">
    <name type="scientific">Saccharospirillum salsuginis</name>
    <dbReference type="NCBI Taxonomy" id="418750"/>
    <lineage>
        <taxon>Bacteria</taxon>
        <taxon>Pseudomonadati</taxon>
        <taxon>Pseudomonadota</taxon>
        <taxon>Gammaproteobacteria</taxon>
        <taxon>Oceanospirillales</taxon>
        <taxon>Saccharospirillaceae</taxon>
        <taxon>Saccharospirillum</taxon>
    </lineage>
</organism>
<reference evidence="5" key="1">
    <citation type="journal article" date="2014" name="Int. J. Syst. Evol. Microbiol.">
        <title>Complete genome sequence of Corynebacterium casei LMG S-19264T (=DSM 44701T), isolated from a smear-ripened cheese.</title>
        <authorList>
            <consortium name="US DOE Joint Genome Institute (JGI-PGF)"/>
            <person name="Walter F."/>
            <person name="Albersmeier A."/>
            <person name="Kalinowski J."/>
            <person name="Ruckert C."/>
        </authorList>
    </citation>
    <scope>NUCLEOTIDE SEQUENCE</scope>
    <source>
        <strain evidence="5">KCTC 22169</strain>
    </source>
</reference>
<evidence type="ECO:0000256" key="3">
    <source>
        <dbReference type="ARBA" id="ARBA00022840"/>
    </source>
</evidence>
<dbReference type="EMBL" id="BMXR01000001">
    <property type="protein sequence ID" value="GGX42013.1"/>
    <property type="molecule type" value="Genomic_DNA"/>
</dbReference>
<gene>
    <name evidence="5" type="ORF">GCM10007392_06180</name>
</gene>
<dbReference type="Proteomes" id="UP000626148">
    <property type="component" value="Unassembled WGS sequence"/>
</dbReference>
<evidence type="ECO:0000313" key="6">
    <source>
        <dbReference type="Proteomes" id="UP000626148"/>
    </source>
</evidence>
<dbReference type="InterPro" id="IPR027417">
    <property type="entry name" value="P-loop_NTPase"/>
</dbReference>
<reference evidence="5" key="2">
    <citation type="submission" date="2020-09" db="EMBL/GenBank/DDBJ databases">
        <authorList>
            <person name="Sun Q."/>
            <person name="Kim S."/>
        </authorList>
    </citation>
    <scope>NUCLEOTIDE SEQUENCE</scope>
    <source>
        <strain evidence="5">KCTC 22169</strain>
    </source>
</reference>
<evidence type="ECO:0000256" key="1">
    <source>
        <dbReference type="ARBA" id="ARBA00022448"/>
    </source>
</evidence>
<dbReference type="InterPro" id="IPR017871">
    <property type="entry name" value="ABC_transporter-like_CS"/>
</dbReference>
<dbReference type="PROSITE" id="PS00211">
    <property type="entry name" value="ABC_TRANSPORTER_1"/>
    <property type="match status" value="1"/>
</dbReference>
<sequence length="212" mass="23404">MTFELKNVTVTLDEHPLFAPLTVQLDKGQIGTIMGPSGSGKSTLLAAISGTLPPTFDCTGDIRLNGRSLLDVPVESRQVGILFQDDLLFPHLNVYQNLVFALPRGLSKSEQRERICSGLIDADMDRFDHRDVATLSGGQRARISLLRTLLAEPKLILLDEPFAKLDLQLRGQFRDFVFNRITDLNIPALLVTHDPADHPDTGLLIELETAHA</sequence>
<dbReference type="Gene3D" id="3.40.50.300">
    <property type="entry name" value="P-loop containing nucleotide triphosphate hydrolases"/>
    <property type="match status" value="1"/>
</dbReference>
<comment type="caution">
    <text evidence="5">The sequence shown here is derived from an EMBL/GenBank/DDBJ whole genome shotgun (WGS) entry which is preliminary data.</text>
</comment>
<feature type="domain" description="ABC transporter" evidence="4">
    <location>
        <begin position="3"/>
        <end position="204"/>
    </location>
</feature>
<proteinExistence type="predicted"/>
<dbReference type="InterPro" id="IPR003593">
    <property type="entry name" value="AAA+_ATPase"/>
</dbReference>
<evidence type="ECO:0000313" key="5">
    <source>
        <dbReference type="EMBL" id="GGX42013.1"/>
    </source>
</evidence>
<protein>
    <submittedName>
        <fullName evidence="5">ABC transporter ATP-binding protein</fullName>
    </submittedName>
</protein>
<accession>A0A918N774</accession>
<evidence type="ECO:0000256" key="2">
    <source>
        <dbReference type="ARBA" id="ARBA00022741"/>
    </source>
</evidence>
<keyword evidence="6" id="KW-1185">Reference proteome</keyword>
<dbReference type="GO" id="GO:0005524">
    <property type="term" value="F:ATP binding"/>
    <property type="evidence" value="ECO:0007669"/>
    <property type="project" value="UniProtKB-KW"/>
</dbReference>
<dbReference type="SUPFAM" id="SSF52540">
    <property type="entry name" value="P-loop containing nucleoside triphosphate hydrolases"/>
    <property type="match status" value="1"/>
</dbReference>
<dbReference type="Pfam" id="PF00005">
    <property type="entry name" value="ABC_tran"/>
    <property type="match status" value="1"/>
</dbReference>
<dbReference type="RefSeq" id="WP_189607001.1">
    <property type="nucleotide sequence ID" value="NZ_BMXR01000001.1"/>
</dbReference>
<dbReference type="InterPro" id="IPR003439">
    <property type="entry name" value="ABC_transporter-like_ATP-bd"/>
</dbReference>
<dbReference type="PANTHER" id="PTHR42781:SF4">
    <property type="entry name" value="SPERMIDINE_PUTRESCINE IMPORT ATP-BINDING PROTEIN POTA"/>
    <property type="match status" value="1"/>
</dbReference>
<dbReference type="PROSITE" id="PS50893">
    <property type="entry name" value="ABC_TRANSPORTER_2"/>
    <property type="match status" value="1"/>
</dbReference>
<dbReference type="SMART" id="SM00382">
    <property type="entry name" value="AAA"/>
    <property type="match status" value="1"/>
</dbReference>
<dbReference type="PANTHER" id="PTHR42781">
    <property type="entry name" value="SPERMIDINE/PUTRESCINE IMPORT ATP-BINDING PROTEIN POTA"/>
    <property type="match status" value="1"/>
</dbReference>
<name>A0A918N774_9GAMM</name>
<dbReference type="GO" id="GO:0016887">
    <property type="term" value="F:ATP hydrolysis activity"/>
    <property type="evidence" value="ECO:0007669"/>
    <property type="project" value="InterPro"/>
</dbReference>
<keyword evidence="3 5" id="KW-0067">ATP-binding</keyword>